<evidence type="ECO:0000256" key="8">
    <source>
        <dbReference type="ARBA" id="ARBA00023136"/>
    </source>
</evidence>
<dbReference type="Gene3D" id="2.60.40.1770">
    <property type="entry name" value="ephrin a2 ectodomain"/>
    <property type="match status" value="1"/>
</dbReference>
<dbReference type="Gene3D" id="1.10.510.10">
    <property type="entry name" value="Transferase(Phosphotransferase) domain 1"/>
    <property type="match status" value="1"/>
</dbReference>
<dbReference type="InterPro" id="IPR017441">
    <property type="entry name" value="Protein_kinase_ATP_BS"/>
</dbReference>
<evidence type="ECO:0000256" key="2">
    <source>
        <dbReference type="ARBA" id="ARBA00011902"/>
    </source>
</evidence>
<evidence type="ECO:0000256" key="12">
    <source>
        <dbReference type="SAM" id="MobiDB-lite"/>
    </source>
</evidence>
<evidence type="ECO:0000256" key="13">
    <source>
        <dbReference type="SAM" id="Phobius"/>
    </source>
</evidence>
<organism evidence="17 18">
    <name type="scientific">Merluccius polli</name>
    <name type="common">Benguela hake</name>
    <name type="synonym">Merluccius cadenati</name>
    <dbReference type="NCBI Taxonomy" id="89951"/>
    <lineage>
        <taxon>Eukaryota</taxon>
        <taxon>Metazoa</taxon>
        <taxon>Chordata</taxon>
        <taxon>Craniata</taxon>
        <taxon>Vertebrata</taxon>
        <taxon>Euteleostomi</taxon>
        <taxon>Actinopterygii</taxon>
        <taxon>Neopterygii</taxon>
        <taxon>Teleostei</taxon>
        <taxon>Neoteleostei</taxon>
        <taxon>Acanthomorphata</taxon>
        <taxon>Zeiogadaria</taxon>
        <taxon>Gadariae</taxon>
        <taxon>Gadiformes</taxon>
        <taxon>Gadoidei</taxon>
        <taxon>Merlucciidae</taxon>
        <taxon>Merluccius</taxon>
    </lineage>
</organism>
<keyword evidence="9" id="KW-0829">Tyrosine-protein kinase</keyword>
<dbReference type="GO" id="GO:0005005">
    <property type="term" value="F:transmembrane-ephrin receptor activity"/>
    <property type="evidence" value="ECO:0007669"/>
    <property type="project" value="TreeGrafter"/>
</dbReference>
<dbReference type="InterPro" id="IPR011641">
    <property type="entry name" value="Tyr-kin_ephrin_A/B_rcpt-like"/>
</dbReference>
<evidence type="ECO:0000256" key="9">
    <source>
        <dbReference type="ARBA" id="ARBA00023137"/>
    </source>
</evidence>
<dbReference type="Gene3D" id="2.10.50.10">
    <property type="entry name" value="Tumor Necrosis Factor Receptor, subunit A, domain 2"/>
    <property type="match status" value="1"/>
</dbReference>
<evidence type="ECO:0000259" key="14">
    <source>
        <dbReference type="PROSITE" id="PS50011"/>
    </source>
</evidence>
<evidence type="ECO:0000256" key="6">
    <source>
        <dbReference type="ARBA" id="ARBA00022840"/>
    </source>
</evidence>
<evidence type="ECO:0000256" key="3">
    <source>
        <dbReference type="ARBA" id="ARBA00022692"/>
    </source>
</evidence>
<dbReference type="SUPFAM" id="SSF49265">
    <property type="entry name" value="Fibronectin type III"/>
    <property type="match status" value="1"/>
</dbReference>
<dbReference type="GO" id="GO:0007411">
    <property type="term" value="P:axon guidance"/>
    <property type="evidence" value="ECO:0007669"/>
    <property type="project" value="TreeGrafter"/>
</dbReference>
<feature type="domain" description="Protein kinase" evidence="14">
    <location>
        <begin position="496"/>
        <end position="637"/>
    </location>
</feature>
<proteinExistence type="predicted"/>
<keyword evidence="18" id="KW-1185">Reference proteome</keyword>
<dbReference type="GO" id="GO:0005524">
    <property type="term" value="F:ATP binding"/>
    <property type="evidence" value="ECO:0007669"/>
    <property type="project" value="UniProtKB-UniRule"/>
</dbReference>
<dbReference type="InterPro" id="IPR011009">
    <property type="entry name" value="Kinase-like_dom_sf"/>
</dbReference>
<evidence type="ECO:0000256" key="10">
    <source>
        <dbReference type="ARBA" id="ARBA00023170"/>
    </source>
</evidence>
<dbReference type="Pfam" id="PF07699">
    <property type="entry name" value="Ephrin_rec_like"/>
    <property type="match status" value="1"/>
</dbReference>
<dbReference type="CDD" id="cd00063">
    <property type="entry name" value="FN3"/>
    <property type="match status" value="1"/>
</dbReference>
<dbReference type="SUPFAM" id="SSF56112">
    <property type="entry name" value="Protein kinase-like (PK-like)"/>
    <property type="match status" value="1"/>
</dbReference>
<keyword evidence="9" id="KW-0418">Kinase</keyword>
<feature type="domain" description="Eph LBD" evidence="16">
    <location>
        <begin position="1"/>
        <end position="154"/>
    </location>
</feature>
<dbReference type="Gene3D" id="2.60.120.260">
    <property type="entry name" value="Galactose-binding domain-like"/>
    <property type="match status" value="1"/>
</dbReference>
<feature type="domain" description="Fibronectin type-III" evidence="15">
    <location>
        <begin position="274"/>
        <end position="385"/>
    </location>
</feature>
<sequence>MFPPPQQWTQTPLSLNSEKYTSYQGCLPGRRRRTLLSPWVDRADAHQLLLDIRFALQEPSGPAEPLYVQLVASDRRLPGVPRYLVPSAGWPFLAAKPFPETVRPNQLQYVSSNVSFPLGSVTTKGFHLVISYSGTCAYLLSVRLHYRRCPGFVAGLARFEGAAAGSEEGRRGSCVDGAAGDPEAPPEALCQADGVWGRPHGGCVCSPGHEEVGDTCTACRMGYYKPANERGGCLQCPPQSGTAQQGAEGCDCLDGFDRLPSDPRLQGCTRPPSAPVNLMVHRHDDALLRVQWQPPSDLGGRPAEELTYGVACSQKGGEAGQRWEACEGEVIFSPSAAGLTGTEVNVTGLSGLHDYRLSVRATNALSARQGAENSSVATTSFIPDQPHATPPHGETGSSSWWFTGGIVGGVLLLLLLLAVVLAAVFTLRSGRTKPTPSQEVELMPWAARQTFRLLEEQPESRPDQGSVVIHEFQGLGAHEDPLLANLRDTLVDRSRLTLGKELGKGEFGSVCEGILMSEDGVDVKVAVKTIKGLHSQEDTRQFIKEAEIMKTFDHENVVRLLGVSLESKEGSSVPLVILPFMKHGDLRQFLITTRYRVVPIFVPHQSLLRFMVDIAAGMQYLSSQGFLHRDLAARNCM</sequence>
<dbReference type="SUPFAM" id="SSF49785">
    <property type="entry name" value="Galactose-binding domain-like"/>
    <property type="match status" value="1"/>
</dbReference>
<dbReference type="InterPro" id="IPR050449">
    <property type="entry name" value="Ephrin_rcpt_TKs"/>
</dbReference>
<keyword evidence="9" id="KW-0808">Transferase</keyword>
<dbReference type="InterPro" id="IPR008979">
    <property type="entry name" value="Galactose-bd-like_sf"/>
</dbReference>
<dbReference type="PROSITE" id="PS00107">
    <property type="entry name" value="PROTEIN_KINASE_ATP"/>
    <property type="match status" value="1"/>
</dbReference>
<dbReference type="GO" id="GO:0030425">
    <property type="term" value="C:dendrite"/>
    <property type="evidence" value="ECO:0007669"/>
    <property type="project" value="TreeGrafter"/>
</dbReference>
<feature type="compositionally biased region" description="Low complexity" evidence="12">
    <location>
        <begin position="176"/>
        <end position="186"/>
    </location>
</feature>
<dbReference type="InterPro" id="IPR000719">
    <property type="entry name" value="Prot_kinase_dom"/>
</dbReference>
<dbReference type="Gene3D" id="2.60.40.10">
    <property type="entry name" value="Immunoglobulins"/>
    <property type="match status" value="1"/>
</dbReference>
<dbReference type="Pfam" id="PF07714">
    <property type="entry name" value="PK_Tyr_Ser-Thr"/>
    <property type="match status" value="1"/>
</dbReference>
<dbReference type="SMART" id="SM00219">
    <property type="entry name" value="TyrKc"/>
    <property type="match status" value="1"/>
</dbReference>
<evidence type="ECO:0000256" key="5">
    <source>
        <dbReference type="ARBA" id="ARBA00022741"/>
    </source>
</evidence>
<dbReference type="InterPro" id="IPR001090">
    <property type="entry name" value="Ephrin_rcpt_lig-bd_dom"/>
</dbReference>
<dbReference type="InterPro" id="IPR001245">
    <property type="entry name" value="Ser-Thr/Tyr_kinase_cat_dom"/>
</dbReference>
<dbReference type="InterPro" id="IPR020635">
    <property type="entry name" value="Tyr_kinase_cat_dom"/>
</dbReference>
<dbReference type="SMART" id="SM01411">
    <property type="entry name" value="Ephrin_rec_like"/>
    <property type="match status" value="1"/>
</dbReference>
<dbReference type="SMART" id="SM00060">
    <property type="entry name" value="FN3"/>
    <property type="match status" value="1"/>
</dbReference>
<keyword evidence="5 11" id="KW-0547">Nucleotide-binding</keyword>
<dbReference type="AlphaFoldDB" id="A0AA47P664"/>
<dbReference type="InterPro" id="IPR013783">
    <property type="entry name" value="Ig-like_fold"/>
</dbReference>
<dbReference type="GO" id="GO:0005886">
    <property type="term" value="C:plasma membrane"/>
    <property type="evidence" value="ECO:0007669"/>
    <property type="project" value="TreeGrafter"/>
</dbReference>
<evidence type="ECO:0000313" key="18">
    <source>
        <dbReference type="Proteomes" id="UP001174136"/>
    </source>
</evidence>
<comment type="subcellular location">
    <subcellularLocation>
        <location evidence="1">Membrane</location>
        <topology evidence="1">Single-pass type I membrane protein</topology>
    </subcellularLocation>
</comment>
<feature type="binding site" evidence="11">
    <location>
        <position position="528"/>
    </location>
    <ligand>
        <name>ATP</name>
        <dbReference type="ChEBI" id="CHEBI:30616"/>
    </ligand>
</feature>
<dbReference type="Proteomes" id="UP001174136">
    <property type="component" value="Unassembled WGS sequence"/>
</dbReference>
<dbReference type="Pfam" id="PF25599">
    <property type="entry name" value="Ephrin_CRD"/>
    <property type="match status" value="1"/>
</dbReference>
<dbReference type="PANTHER" id="PTHR46877:SF14">
    <property type="entry name" value="RECEPTOR PROTEIN-TYROSINE KINASE"/>
    <property type="match status" value="1"/>
</dbReference>
<reference evidence="17" key="1">
    <citation type="journal article" date="2023" name="Front. Mar. Sci.">
        <title>A new Merluccius polli reference genome to investigate the effects of global change in West African waters.</title>
        <authorList>
            <person name="Mateo J.L."/>
            <person name="Blanco-Fernandez C."/>
            <person name="Garcia-Vazquez E."/>
            <person name="Machado-Schiaffino G."/>
        </authorList>
    </citation>
    <scope>NUCLEOTIDE SEQUENCE</scope>
    <source>
        <strain evidence="17">C29</strain>
        <tissue evidence="17">Fin</tissue>
    </source>
</reference>
<dbReference type="EMBL" id="JAOPHQ010001006">
    <property type="protein sequence ID" value="KAK0152451.1"/>
    <property type="molecule type" value="Genomic_DNA"/>
</dbReference>
<dbReference type="InterPro" id="IPR003961">
    <property type="entry name" value="FN3_dom"/>
</dbReference>
<dbReference type="Gene3D" id="3.30.200.20">
    <property type="entry name" value="Phosphorylase Kinase, domain 1"/>
    <property type="match status" value="1"/>
</dbReference>
<keyword evidence="7 13" id="KW-1133">Transmembrane helix</keyword>
<dbReference type="PROSITE" id="PS50011">
    <property type="entry name" value="PROTEIN_KINASE_DOM"/>
    <property type="match status" value="1"/>
</dbReference>
<protein>
    <recommendedName>
        <fullName evidence="2">receptor protein-tyrosine kinase</fullName>
        <ecNumber evidence="2">2.7.10.1</ecNumber>
    </recommendedName>
</protein>
<keyword evidence="6 11" id="KW-0067">ATP-binding</keyword>
<evidence type="ECO:0000313" key="17">
    <source>
        <dbReference type="EMBL" id="KAK0152451.1"/>
    </source>
</evidence>
<feature type="transmembrane region" description="Helical" evidence="13">
    <location>
        <begin position="400"/>
        <end position="427"/>
    </location>
</feature>
<keyword evidence="10 17" id="KW-0675">Receptor</keyword>
<evidence type="ECO:0000256" key="11">
    <source>
        <dbReference type="PROSITE-ProRule" id="PRU10141"/>
    </source>
</evidence>
<dbReference type="InterPro" id="IPR036116">
    <property type="entry name" value="FN3_sf"/>
</dbReference>
<evidence type="ECO:0000256" key="4">
    <source>
        <dbReference type="ARBA" id="ARBA00022737"/>
    </source>
</evidence>
<evidence type="ECO:0000259" key="16">
    <source>
        <dbReference type="PROSITE" id="PS51550"/>
    </source>
</evidence>
<dbReference type="PANTHER" id="PTHR46877">
    <property type="entry name" value="EPH RECEPTOR A5"/>
    <property type="match status" value="1"/>
</dbReference>
<feature type="region of interest" description="Disordered" evidence="12">
    <location>
        <begin position="167"/>
        <end position="186"/>
    </location>
</feature>
<evidence type="ECO:0000256" key="7">
    <source>
        <dbReference type="ARBA" id="ARBA00022989"/>
    </source>
</evidence>
<name>A0AA47P664_MERPO</name>
<dbReference type="FunFam" id="2.10.50.10:FF:000001">
    <property type="entry name" value="Ephrin type-A receptor 5"/>
    <property type="match status" value="1"/>
</dbReference>
<comment type="caution">
    <text evidence="17">The sequence shown here is derived from an EMBL/GenBank/DDBJ whole genome shotgun (WGS) entry which is preliminary data.</text>
</comment>
<gene>
    <name evidence="17" type="primary">epha4-a</name>
    <name evidence="17" type="ORF">N1851_006030</name>
</gene>
<evidence type="ECO:0000259" key="15">
    <source>
        <dbReference type="PROSITE" id="PS50853"/>
    </source>
</evidence>
<accession>A0AA47P664</accession>
<dbReference type="PROSITE" id="PS50853">
    <property type="entry name" value="FN3"/>
    <property type="match status" value="1"/>
</dbReference>
<dbReference type="PROSITE" id="PS51550">
    <property type="entry name" value="EPH_LBD"/>
    <property type="match status" value="1"/>
</dbReference>
<keyword evidence="4" id="KW-0677">Repeat</keyword>
<dbReference type="EC" id="2.7.10.1" evidence="2"/>
<keyword evidence="3 13" id="KW-0812">Transmembrane</keyword>
<keyword evidence="8 13" id="KW-0472">Membrane</keyword>
<evidence type="ECO:0000256" key="1">
    <source>
        <dbReference type="ARBA" id="ARBA00004479"/>
    </source>
</evidence>